<dbReference type="CDD" id="cd00090">
    <property type="entry name" value="HTH_ARSR"/>
    <property type="match status" value="1"/>
</dbReference>
<proteinExistence type="predicted"/>
<evidence type="ECO:0000313" key="5">
    <source>
        <dbReference type="EMBL" id="EES53433.1"/>
    </source>
</evidence>
<dbReference type="PANTHER" id="PTHR33154:SF33">
    <property type="entry name" value="TRANSCRIPTIONAL REPRESSOR SDPR"/>
    <property type="match status" value="1"/>
</dbReference>
<dbReference type="Pfam" id="PF01022">
    <property type="entry name" value="HTH_5"/>
    <property type="match status" value="1"/>
</dbReference>
<accession>C6HV59</accession>
<dbReference type="InterPro" id="IPR011991">
    <property type="entry name" value="ArsR-like_HTH"/>
</dbReference>
<evidence type="ECO:0000313" key="6">
    <source>
        <dbReference type="Proteomes" id="UP000009374"/>
    </source>
</evidence>
<keyword evidence="1" id="KW-0805">Transcription regulation</keyword>
<keyword evidence="6" id="KW-1185">Reference proteome</keyword>
<sequence length="103" mass="11645">MDPVEVFKALSNESRLQFLKWLGDPDRYFPDDPEGTGGHSRKHGICVGLLAKKSGLSQSTVSHYLSILQKAGLVDASRQGQWTYYRRNEKTLKAFSRFIKDGL</sequence>
<keyword evidence="2" id="KW-0238">DNA-binding</keyword>
<dbReference type="GO" id="GO:0003700">
    <property type="term" value="F:DNA-binding transcription factor activity"/>
    <property type="evidence" value="ECO:0007669"/>
    <property type="project" value="InterPro"/>
</dbReference>
<dbReference type="EMBL" id="GG693862">
    <property type="protein sequence ID" value="EES53433.1"/>
    <property type="molecule type" value="Genomic_DNA"/>
</dbReference>
<evidence type="ECO:0000256" key="1">
    <source>
        <dbReference type="ARBA" id="ARBA00023015"/>
    </source>
</evidence>
<dbReference type="PANTHER" id="PTHR33154">
    <property type="entry name" value="TRANSCRIPTIONAL REGULATOR, ARSR FAMILY"/>
    <property type="match status" value="1"/>
</dbReference>
<evidence type="ECO:0000256" key="3">
    <source>
        <dbReference type="ARBA" id="ARBA00023163"/>
    </source>
</evidence>
<dbReference type="InterPro" id="IPR036388">
    <property type="entry name" value="WH-like_DNA-bd_sf"/>
</dbReference>
<dbReference type="InterPro" id="IPR036390">
    <property type="entry name" value="WH_DNA-bd_sf"/>
</dbReference>
<dbReference type="Gene3D" id="1.10.10.10">
    <property type="entry name" value="Winged helix-like DNA-binding domain superfamily/Winged helix DNA-binding domain"/>
    <property type="match status" value="1"/>
</dbReference>
<feature type="domain" description="HTH arsR-type" evidence="4">
    <location>
        <begin position="1"/>
        <end position="103"/>
    </location>
</feature>
<dbReference type="InterPro" id="IPR051081">
    <property type="entry name" value="HTH_MetalResp_TranReg"/>
</dbReference>
<name>C6HV59_9BACT</name>
<evidence type="ECO:0000259" key="4">
    <source>
        <dbReference type="PROSITE" id="PS50987"/>
    </source>
</evidence>
<dbReference type="GO" id="GO:0003677">
    <property type="term" value="F:DNA binding"/>
    <property type="evidence" value="ECO:0007669"/>
    <property type="project" value="UniProtKB-KW"/>
</dbReference>
<evidence type="ECO:0000256" key="2">
    <source>
        <dbReference type="ARBA" id="ARBA00023125"/>
    </source>
</evidence>
<keyword evidence="3" id="KW-0804">Transcription</keyword>
<gene>
    <name evidence="5" type="ORF">UBAL3_78920023</name>
</gene>
<dbReference type="SMART" id="SM00418">
    <property type="entry name" value="HTH_ARSR"/>
    <property type="match status" value="1"/>
</dbReference>
<dbReference type="SUPFAM" id="SSF46785">
    <property type="entry name" value="Winged helix' DNA-binding domain"/>
    <property type="match status" value="1"/>
</dbReference>
<dbReference type="InterPro" id="IPR001845">
    <property type="entry name" value="HTH_ArsR_DNA-bd_dom"/>
</dbReference>
<dbReference type="PROSITE" id="PS50987">
    <property type="entry name" value="HTH_ARSR_2"/>
    <property type="match status" value="1"/>
</dbReference>
<dbReference type="AlphaFoldDB" id="C6HV59"/>
<dbReference type="Proteomes" id="UP000009374">
    <property type="component" value="Unassembled WGS sequence"/>
</dbReference>
<reference evidence="5 6" key="1">
    <citation type="journal article" date="2009" name="Appl. Environ. Microbiol.">
        <title>Community genomic and proteomic analyses of chemoautotrophic iron-oxidizing "Leptospirillum rubarum" (Group II) and "Leptospirillum ferrodiazotrophum" (Group III) bacteria in acid mine drainage biofilms.</title>
        <authorList>
            <person name="Goltsman D.S."/>
            <person name="Denef V.J."/>
            <person name="Singer S.W."/>
            <person name="VerBerkmoes N.C."/>
            <person name="Lefsrud M."/>
            <person name="Mueller R.S."/>
            <person name="Dick G.J."/>
            <person name="Sun C.L."/>
            <person name="Wheeler K.E."/>
            <person name="Zemla A."/>
            <person name="Baker B.J."/>
            <person name="Hauser L."/>
            <person name="Land M."/>
            <person name="Shah M.B."/>
            <person name="Thelen M.P."/>
            <person name="Hettich R.L."/>
            <person name="Banfield J.F."/>
        </authorList>
    </citation>
    <scope>NUCLEOTIDE SEQUENCE [LARGE SCALE GENOMIC DNA]</scope>
</reference>
<organism evidence="5 6">
    <name type="scientific">Leptospirillum ferrodiazotrophum</name>
    <dbReference type="NCBI Taxonomy" id="412449"/>
    <lineage>
        <taxon>Bacteria</taxon>
        <taxon>Pseudomonadati</taxon>
        <taxon>Nitrospirota</taxon>
        <taxon>Nitrospiria</taxon>
        <taxon>Nitrospirales</taxon>
        <taxon>Nitrospiraceae</taxon>
        <taxon>Leptospirillum</taxon>
    </lineage>
</organism>
<protein>
    <submittedName>
        <fullName evidence="5">Probable transcriptional Regulator, ArsR family</fullName>
    </submittedName>
</protein>